<proteinExistence type="predicted"/>
<comment type="caution">
    <text evidence="1">The sequence shown here is derived from an EMBL/GenBank/DDBJ whole genome shotgun (WGS) entry which is preliminary data.</text>
</comment>
<protein>
    <submittedName>
        <fullName evidence="1">Uncharacterized protein</fullName>
    </submittedName>
</protein>
<dbReference type="EMBL" id="JAHGAW010000002">
    <property type="protein sequence ID" value="MBT2186180.1"/>
    <property type="molecule type" value="Genomic_DNA"/>
</dbReference>
<organism evidence="1 2">
    <name type="scientific">Sphingobium nicotianae</name>
    <dbReference type="NCBI Taxonomy" id="2782607"/>
    <lineage>
        <taxon>Bacteria</taxon>
        <taxon>Pseudomonadati</taxon>
        <taxon>Pseudomonadota</taxon>
        <taxon>Alphaproteobacteria</taxon>
        <taxon>Sphingomonadales</taxon>
        <taxon>Sphingomonadaceae</taxon>
        <taxon>Sphingobium</taxon>
    </lineage>
</organism>
<keyword evidence="2" id="KW-1185">Reference proteome</keyword>
<dbReference type="Proteomes" id="UP001138757">
    <property type="component" value="Unassembled WGS sequence"/>
</dbReference>
<evidence type="ECO:0000313" key="1">
    <source>
        <dbReference type="EMBL" id="MBT2186180.1"/>
    </source>
</evidence>
<dbReference type="AlphaFoldDB" id="A0A9X1IPZ3"/>
<dbReference type="RefSeq" id="WP_214621911.1">
    <property type="nucleotide sequence ID" value="NZ_JAHGAW010000002.1"/>
</dbReference>
<sequence>MADRFDNQIDTLSQPARDAFAITPHATNEVDPLPKAIFIGTGGNITLRAADSGADVVFKNIASGQILDVRARFVRASGTTATDIIGLA</sequence>
<reference evidence="1" key="1">
    <citation type="submission" date="2021-05" db="EMBL/GenBank/DDBJ databases">
        <title>Genome of Sphingobium sp. strain.</title>
        <authorList>
            <person name="Fan R."/>
        </authorList>
    </citation>
    <scope>NUCLEOTIDE SEQUENCE</scope>
    <source>
        <strain evidence="1">H33</strain>
    </source>
</reference>
<gene>
    <name evidence="1" type="ORF">KK488_04395</name>
</gene>
<accession>A0A9X1IPZ3</accession>
<name>A0A9X1IPZ3_9SPHN</name>
<evidence type="ECO:0000313" key="2">
    <source>
        <dbReference type="Proteomes" id="UP001138757"/>
    </source>
</evidence>